<protein>
    <submittedName>
        <fullName evidence="2">Uncharacterized protein</fullName>
    </submittedName>
</protein>
<reference evidence="2 3" key="1">
    <citation type="submission" date="2018-11" db="EMBL/GenBank/DDBJ databases">
        <title>Genome assembly of Steccherinum ochraceum LE-BIN_3174, the white-rot fungus of the Steccherinaceae family (The Residual Polyporoid clade, Polyporales, Basidiomycota).</title>
        <authorList>
            <person name="Fedorova T.V."/>
            <person name="Glazunova O.A."/>
            <person name="Landesman E.O."/>
            <person name="Moiseenko K.V."/>
            <person name="Psurtseva N.V."/>
            <person name="Savinova O.S."/>
            <person name="Shakhova N.V."/>
            <person name="Tyazhelova T.V."/>
            <person name="Vasina D.V."/>
        </authorList>
    </citation>
    <scope>NUCLEOTIDE SEQUENCE [LARGE SCALE GENOMIC DNA]</scope>
    <source>
        <strain evidence="2 3">LE-BIN_3174</strain>
    </source>
</reference>
<keyword evidence="3" id="KW-1185">Reference proteome</keyword>
<dbReference type="GO" id="GO:0016491">
    <property type="term" value="F:oxidoreductase activity"/>
    <property type="evidence" value="ECO:0007669"/>
    <property type="project" value="UniProtKB-KW"/>
</dbReference>
<dbReference type="PANTHER" id="PTHR43157">
    <property type="entry name" value="PHOSPHATIDYLINOSITOL-GLYCAN BIOSYNTHESIS CLASS F PROTEIN-RELATED"/>
    <property type="match status" value="1"/>
</dbReference>
<dbReference type="Pfam" id="PF00106">
    <property type="entry name" value="adh_short"/>
    <property type="match status" value="1"/>
</dbReference>
<dbReference type="PANTHER" id="PTHR43157:SF31">
    <property type="entry name" value="PHOSPHATIDYLINOSITOL-GLYCAN BIOSYNTHESIS CLASS F PROTEIN"/>
    <property type="match status" value="1"/>
</dbReference>
<dbReference type="AlphaFoldDB" id="A0A4R0R871"/>
<evidence type="ECO:0000313" key="2">
    <source>
        <dbReference type="EMBL" id="TCD63921.1"/>
    </source>
</evidence>
<dbReference type="PRINTS" id="PR00081">
    <property type="entry name" value="GDHRDH"/>
</dbReference>
<gene>
    <name evidence="2" type="ORF">EIP91_004768</name>
</gene>
<evidence type="ECO:0000313" key="3">
    <source>
        <dbReference type="Proteomes" id="UP000292702"/>
    </source>
</evidence>
<dbReference type="SUPFAM" id="SSF51735">
    <property type="entry name" value="NAD(P)-binding Rossmann-fold domains"/>
    <property type="match status" value="1"/>
</dbReference>
<dbReference type="InterPro" id="IPR002347">
    <property type="entry name" value="SDR_fam"/>
</dbReference>
<evidence type="ECO:0000256" key="1">
    <source>
        <dbReference type="ARBA" id="ARBA00023002"/>
    </source>
</evidence>
<accession>A0A4R0R871</accession>
<dbReference type="STRING" id="92696.A0A4R0R871"/>
<name>A0A4R0R871_9APHY</name>
<proteinExistence type="predicted"/>
<organism evidence="2 3">
    <name type="scientific">Steccherinum ochraceum</name>
    <dbReference type="NCBI Taxonomy" id="92696"/>
    <lineage>
        <taxon>Eukaryota</taxon>
        <taxon>Fungi</taxon>
        <taxon>Dikarya</taxon>
        <taxon>Basidiomycota</taxon>
        <taxon>Agaricomycotina</taxon>
        <taxon>Agaricomycetes</taxon>
        <taxon>Polyporales</taxon>
        <taxon>Steccherinaceae</taxon>
        <taxon>Steccherinum</taxon>
    </lineage>
</organism>
<dbReference type="Gene3D" id="3.40.50.720">
    <property type="entry name" value="NAD(P)-binding Rossmann-like Domain"/>
    <property type="match status" value="1"/>
</dbReference>
<dbReference type="OrthoDB" id="542013at2759"/>
<sequence>MTPSRLRKPRDLPVLDVDLAGRTVLVVGCNTGLGLETMKHFARMRPKRLVGTCRDEEKCAQTEKVIKEETGFEDVLCWPLELTSFASVKCFTARFEHYGDGCLDIMILNAAMATLEYGLTADGFESTVQVNHLSGALLSLLLLRTLLQTAYRHKTTSRLVIVSSGVHQDVHFGPNNMPEGKGVLETLSSEAGSSVMQQRYHETKLLNILFTRALQAHLPLNSPLLVTAVDPGFSLSSRVRQDMEKQPDEFREVLEFARTAEEGSRQIVYGALGPKDQKKWEKLRGAYVSDNEVKEPSQWVRSREGRVVQKMVWNETLSILSGVDARIAELIR</sequence>
<comment type="caution">
    <text evidence="2">The sequence shown here is derived from an EMBL/GenBank/DDBJ whole genome shotgun (WGS) entry which is preliminary data.</text>
</comment>
<dbReference type="EMBL" id="RWJN01000266">
    <property type="protein sequence ID" value="TCD63921.1"/>
    <property type="molecule type" value="Genomic_DNA"/>
</dbReference>
<dbReference type="Proteomes" id="UP000292702">
    <property type="component" value="Unassembled WGS sequence"/>
</dbReference>
<keyword evidence="1" id="KW-0560">Oxidoreductase</keyword>
<dbReference type="InterPro" id="IPR036291">
    <property type="entry name" value="NAD(P)-bd_dom_sf"/>
</dbReference>